<dbReference type="PANTHER" id="PTHR11544">
    <property type="entry name" value="COLD SHOCK DOMAIN CONTAINING PROTEINS"/>
    <property type="match status" value="1"/>
</dbReference>
<dbReference type="Gene3D" id="2.40.50.140">
    <property type="entry name" value="Nucleic acid-binding proteins"/>
    <property type="match status" value="2"/>
</dbReference>
<dbReference type="PRINTS" id="PR00050">
    <property type="entry name" value="COLDSHOCK"/>
</dbReference>
<dbReference type="PROSITE" id="PS00352">
    <property type="entry name" value="CSD_1"/>
    <property type="match status" value="2"/>
</dbReference>
<name>A0A814FF31_9BILA</name>
<dbReference type="Proteomes" id="UP000681722">
    <property type="component" value="Unassembled WGS sequence"/>
</dbReference>
<organism evidence="2 6">
    <name type="scientific">Didymodactylos carnosus</name>
    <dbReference type="NCBI Taxonomy" id="1234261"/>
    <lineage>
        <taxon>Eukaryota</taxon>
        <taxon>Metazoa</taxon>
        <taxon>Spiralia</taxon>
        <taxon>Gnathifera</taxon>
        <taxon>Rotifera</taxon>
        <taxon>Eurotatoria</taxon>
        <taxon>Bdelloidea</taxon>
        <taxon>Philodinida</taxon>
        <taxon>Philodinidae</taxon>
        <taxon>Didymodactylos</taxon>
    </lineage>
</organism>
<dbReference type="InterPro" id="IPR019844">
    <property type="entry name" value="CSD_CS"/>
</dbReference>
<keyword evidence="6" id="KW-1185">Reference proteome</keyword>
<sequence length="239" mass="27052">MLSILKRVISITGRQIQLVPHQQVTADVSYINSSSLLYQRYLRCQFFSTDVQSDAQSSSQSQRQTGIVSKFFTEKGFGFITKSNGLDIFVHYKNINRPGFRSLDEGQSVEFDIVMGQKGEEARDVTIISESSLPDQQKRSLFSERVGRRSTRSSIRNEVEMGSSSEQSVSQGRLLGTVRRFSKEKGFGFILKSDGTEVFVHFSNINRPGFKTLEEKQEVEFEVVEGPKGLEARNVTIRE</sequence>
<dbReference type="InterPro" id="IPR012340">
    <property type="entry name" value="NA-bd_OB-fold"/>
</dbReference>
<dbReference type="Proteomes" id="UP000682733">
    <property type="component" value="Unassembled WGS sequence"/>
</dbReference>
<dbReference type="Pfam" id="PF00313">
    <property type="entry name" value="CSD"/>
    <property type="match status" value="2"/>
</dbReference>
<proteinExistence type="predicted"/>
<gene>
    <name evidence="2" type="ORF">GPM918_LOCUS12744</name>
    <name evidence="3" type="ORF">OVA965_LOCUS19391</name>
    <name evidence="4" type="ORF">SRO942_LOCUS12744</name>
    <name evidence="5" type="ORF">TMI583_LOCUS19406</name>
</gene>
<evidence type="ECO:0000313" key="4">
    <source>
        <dbReference type="EMBL" id="CAF3753490.1"/>
    </source>
</evidence>
<dbReference type="Proteomes" id="UP000677228">
    <property type="component" value="Unassembled WGS sequence"/>
</dbReference>
<dbReference type="OrthoDB" id="422005at2759"/>
<reference evidence="2" key="1">
    <citation type="submission" date="2021-02" db="EMBL/GenBank/DDBJ databases">
        <authorList>
            <person name="Nowell W R."/>
        </authorList>
    </citation>
    <scope>NUCLEOTIDE SEQUENCE</scope>
</reference>
<comment type="caution">
    <text evidence="2">The sequence shown here is derived from an EMBL/GenBank/DDBJ whole genome shotgun (WGS) entry which is preliminary data.</text>
</comment>
<dbReference type="InterPro" id="IPR002059">
    <property type="entry name" value="CSP_DNA-bd"/>
</dbReference>
<feature type="domain" description="CSD" evidence="1">
    <location>
        <begin position="63"/>
        <end position="127"/>
    </location>
</feature>
<dbReference type="EMBL" id="CAJNOQ010002827">
    <property type="protein sequence ID" value="CAF0980914.1"/>
    <property type="molecule type" value="Genomic_DNA"/>
</dbReference>
<feature type="domain" description="CSD" evidence="1">
    <location>
        <begin position="173"/>
        <end position="237"/>
    </location>
</feature>
<evidence type="ECO:0000313" key="3">
    <source>
        <dbReference type="EMBL" id="CAF1103108.1"/>
    </source>
</evidence>
<dbReference type="EMBL" id="CAJOBA010009995">
    <property type="protein sequence ID" value="CAF3864403.1"/>
    <property type="molecule type" value="Genomic_DNA"/>
</dbReference>
<dbReference type="AlphaFoldDB" id="A0A814FF31"/>
<dbReference type="PROSITE" id="PS51857">
    <property type="entry name" value="CSD_2"/>
    <property type="match status" value="2"/>
</dbReference>
<dbReference type="InterPro" id="IPR050181">
    <property type="entry name" value="Cold_shock_domain"/>
</dbReference>
<dbReference type="CDD" id="cd04458">
    <property type="entry name" value="CSP_CDS"/>
    <property type="match status" value="2"/>
</dbReference>
<evidence type="ECO:0000259" key="1">
    <source>
        <dbReference type="PROSITE" id="PS51857"/>
    </source>
</evidence>
<evidence type="ECO:0000313" key="5">
    <source>
        <dbReference type="EMBL" id="CAF3864403.1"/>
    </source>
</evidence>
<dbReference type="EMBL" id="CAJOBC010002827">
    <property type="protein sequence ID" value="CAF3753490.1"/>
    <property type="molecule type" value="Genomic_DNA"/>
</dbReference>
<evidence type="ECO:0000313" key="6">
    <source>
        <dbReference type="Proteomes" id="UP000663829"/>
    </source>
</evidence>
<protein>
    <recommendedName>
        <fullName evidence="1">CSD domain-containing protein</fullName>
    </recommendedName>
</protein>
<dbReference type="GO" id="GO:0003676">
    <property type="term" value="F:nucleic acid binding"/>
    <property type="evidence" value="ECO:0007669"/>
    <property type="project" value="InterPro"/>
</dbReference>
<dbReference type="EMBL" id="CAJNOK010009973">
    <property type="protein sequence ID" value="CAF1103108.1"/>
    <property type="molecule type" value="Genomic_DNA"/>
</dbReference>
<dbReference type="Proteomes" id="UP000663829">
    <property type="component" value="Unassembled WGS sequence"/>
</dbReference>
<evidence type="ECO:0000313" key="2">
    <source>
        <dbReference type="EMBL" id="CAF0980914.1"/>
    </source>
</evidence>
<accession>A0A814FF31</accession>
<dbReference type="InterPro" id="IPR011129">
    <property type="entry name" value="CSD"/>
</dbReference>
<dbReference type="SUPFAM" id="SSF50249">
    <property type="entry name" value="Nucleic acid-binding proteins"/>
    <property type="match status" value="2"/>
</dbReference>
<dbReference type="SMART" id="SM00357">
    <property type="entry name" value="CSP"/>
    <property type="match status" value="2"/>
</dbReference>